<evidence type="ECO:0000313" key="2">
    <source>
        <dbReference type="Proteomes" id="UP001057402"/>
    </source>
</evidence>
<dbReference type="EMBL" id="CM042891">
    <property type="protein sequence ID" value="KAI4303115.1"/>
    <property type="molecule type" value="Genomic_DNA"/>
</dbReference>
<organism evidence="1 2">
    <name type="scientific">Melastoma candidum</name>
    <dbReference type="NCBI Taxonomy" id="119954"/>
    <lineage>
        <taxon>Eukaryota</taxon>
        <taxon>Viridiplantae</taxon>
        <taxon>Streptophyta</taxon>
        <taxon>Embryophyta</taxon>
        <taxon>Tracheophyta</taxon>
        <taxon>Spermatophyta</taxon>
        <taxon>Magnoliopsida</taxon>
        <taxon>eudicotyledons</taxon>
        <taxon>Gunneridae</taxon>
        <taxon>Pentapetalae</taxon>
        <taxon>rosids</taxon>
        <taxon>malvids</taxon>
        <taxon>Myrtales</taxon>
        <taxon>Melastomataceae</taxon>
        <taxon>Melastomatoideae</taxon>
        <taxon>Melastomateae</taxon>
        <taxon>Melastoma</taxon>
    </lineage>
</organism>
<proteinExistence type="predicted"/>
<protein>
    <submittedName>
        <fullName evidence="1">Uncharacterized protein</fullName>
    </submittedName>
</protein>
<evidence type="ECO:0000313" key="1">
    <source>
        <dbReference type="EMBL" id="KAI4303115.1"/>
    </source>
</evidence>
<dbReference type="Proteomes" id="UP001057402">
    <property type="component" value="Chromosome 12"/>
</dbReference>
<comment type="caution">
    <text evidence="1">The sequence shown here is derived from an EMBL/GenBank/DDBJ whole genome shotgun (WGS) entry which is preliminary data.</text>
</comment>
<sequence>MGERPLWVVVVALGNARGRSDLGMATKEGGGRLLPCCRRRRLLRRAGSLQRGAGSLPRGAGLLLQDVGTLLRRVDSLLRRADSLLQSAGSLLQVTGLLLQVTGLLLGRWFAVAGLIRGCGGLVQGCRVLARCCRSLACCCRADSWLRRAGSGLQNAGSLLQMRGGRCDQDNKEVWEEDGKFKKILSFLVVGERTKEKESDPHPPVLRVLQEGCCMEVVRGQSSLFFRLGGYLSGISFLQAIPLICRCSPAVGFGAAVRECWLQDVLLGGNEG</sequence>
<name>A0ACB9KZZ8_9MYRT</name>
<reference evidence="2" key="1">
    <citation type="journal article" date="2023" name="Front. Plant Sci.">
        <title>Chromosomal-level genome assembly of Melastoma candidum provides insights into trichome evolution.</title>
        <authorList>
            <person name="Zhong Y."/>
            <person name="Wu W."/>
            <person name="Sun C."/>
            <person name="Zou P."/>
            <person name="Liu Y."/>
            <person name="Dai S."/>
            <person name="Zhou R."/>
        </authorList>
    </citation>
    <scope>NUCLEOTIDE SEQUENCE [LARGE SCALE GENOMIC DNA]</scope>
</reference>
<accession>A0ACB9KZZ8</accession>
<keyword evidence="2" id="KW-1185">Reference proteome</keyword>
<gene>
    <name evidence="1" type="ORF">MLD38_038784</name>
</gene>